<dbReference type="Proteomes" id="UP001556692">
    <property type="component" value="Unassembled WGS sequence"/>
</dbReference>
<dbReference type="SMART" id="SM00044">
    <property type="entry name" value="CYCc"/>
    <property type="match status" value="1"/>
</dbReference>
<dbReference type="SMART" id="SM01080">
    <property type="entry name" value="CHASE2"/>
    <property type="match status" value="1"/>
</dbReference>
<keyword evidence="4" id="KW-1185">Reference proteome</keyword>
<dbReference type="Pfam" id="PF00211">
    <property type="entry name" value="Guanylate_cyc"/>
    <property type="match status" value="1"/>
</dbReference>
<dbReference type="CDD" id="cd07302">
    <property type="entry name" value="CHD"/>
    <property type="match status" value="1"/>
</dbReference>
<accession>A0ABV3SGU8</accession>
<evidence type="ECO:0000256" key="1">
    <source>
        <dbReference type="SAM" id="Phobius"/>
    </source>
</evidence>
<dbReference type="SUPFAM" id="SSF55073">
    <property type="entry name" value="Nucleotide cyclase"/>
    <property type="match status" value="1"/>
</dbReference>
<feature type="transmembrane region" description="Helical" evidence="1">
    <location>
        <begin position="287"/>
        <end position="308"/>
    </location>
</feature>
<dbReference type="InterPro" id="IPR029787">
    <property type="entry name" value="Nucleotide_cyclase"/>
</dbReference>
<dbReference type="InterPro" id="IPR007890">
    <property type="entry name" value="CHASE2"/>
</dbReference>
<reference evidence="3 4" key="1">
    <citation type="submission" date="2024-05" db="EMBL/GenBank/DDBJ databases">
        <authorList>
            <person name="Jiang F."/>
        </authorList>
    </citation>
    <scope>NUCLEOTIDE SEQUENCE [LARGE SCALE GENOMIC DNA]</scope>
    <source>
        <strain evidence="3 4">LZ166</strain>
    </source>
</reference>
<sequence length="615" mass="65437">MRAPSPDSRRRAVAITAALAFATVTLLSLTSPWRLFEARLFDYFSTVMPPALPADGPIVVAIDEPSFAELGLQWPWPRDMHARLVEALRQAGASAIGLDIIFAEPSSEQADAALAEAMGSDVTLAADVTRIDTAQADQVIRVEPIPSLTERGARPGLSSIVLDRDGTLRRLPPYSDGFAATLLESTGVQAPEAPPGALIQTFGPARTYPTISYYQALDPGTFLPPDTLRGRIAIVGLSLQSAPTVEGGGADAYATSWTPRTGRLIAGAELQATILDNLQHGLFIRPAPLVAVIAANLLGALLAAYAVWRATGWRTIAGSLLAVGVFALGYFLLLRFGRIHFPPLAPALAFVGTALAQGAQDYAAERKLRKTVTRAFSQYLSPALVEKLARDPSRLKLGGEKRTITILFCDVRGFTTIAESMKDDPEKLTALVNRLLNPLSEAVLEAGGTIDKYIGDAIMAFWNAPLDDPDHAIHAVEAGLAMIRAVEPLNRELVAEAGNGAPIRFAIGVGINTGECVVGNMGSDRRFDYSALGDAVNLASRLEGRTKDYGMPLLIGDETAQRIRDRFDLVEVDRISVKGKAEAVTVWTVGSLATAQPATSSATEVSAVADLRPAS</sequence>
<keyword evidence="1" id="KW-0472">Membrane</keyword>
<keyword evidence="1" id="KW-0812">Transmembrane</keyword>
<dbReference type="PROSITE" id="PS50125">
    <property type="entry name" value="GUANYLATE_CYCLASE_2"/>
    <property type="match status" value="1"/>
</dbReference>
<evidence type="ECO:0000313" key="4">
    <source>
        <dbReference type="Proteomes" id="UP001556692"/>
    </source>
</evidence>
<dbReference type="EMBL" id="JBDPGJ010000002">
    <property type="protein sequence ID" value="MEX0405988.1"/>
    <property type="molecule type" value="Genomic_DNA"/>
</dbReference>
<feature type="domain" description="Guanylate cyclase" evidence="2">
    <location>
        <begin position="405"/>
        <end position="543"/>
    </location>
</feature>
<dbReference type="InterPro" id="IPR001054">
    <property type="entry name" value="A/G_cyclase"/>
</dbReference>
<proteinExistence type="predicted"/>
<name>A0ABV3SGU8_9HYPH</name>
<gene>
    <name evidence="3" type="ORF">ABGN05_09970</name>
</gene>
<evidence type="ECO:0000313" key="3">
    <source>
        <dbReference type="EMBL" id="MEX0405988.1"/>
    </source>
</evidence>
<dbReference type="Gene3D" id="3.30.70.1230">
    <property type="entry name" value="Nucleotide cyclase"/>
    <property type="match status" value="1"/>
</dbReference>
<evidence type="ECO:0000259" key="2">
    <source>
        <dbReference type="PROSITE" id="PS50125"/>
    </source>
</evidence>
<dbReference type="RefSeq" id="WP_367953859.1">
    <property type="nucleotide sequence ID" value="NZ_JBDPGJ010000002.1"/>
</dbReference>
<feature type="transmembrane region" description="Helical" evidence="1">
    <location>
        <begin position="315"/>
        <end position="333"/>
    </location>
</feature>
<dbReference type="PANTHER" id="PTHR43081">
    <property type="entry name" value="ADENYLATE CYCLASE, TERMINAL-DIFFERENTIATION SPECIFIC-RELATED"/>
    <property type="match status" value="1"/>
</dbReference>
<protein>
    <submittedName>
        <fullName evidence="3">CHASE2 domain-containing protein</fullName>
    </submittedName>
</protein>
<dbReference type="Pfam" id="PF05226">
    <property type="entry name" value="CHASE2"/>
    <property type="match status" value="1"/>
</dbReference>
<organism evidence="3 4">
    <name type="scientific">Aquibium pacificus</name>
    <dbReference type="NCBI Taxonomy" id="3153579"/>
    <lineage>
        <taxon>Bacteria</taxon>
        <taxon>Pseudomonadati</taxon>
        <taxon>Pseudomonadota</taxon>
        <taxon>Alphaproteobacteria</taxon>
        <taxon>Hyphomicrobiales</taxon>
        <taxon>Phyllobacteriaceae</taxon>
        <taxon>Aquibium</taxon>
    </lineage>
</organism>
<comment type="caution">
    <text evidence="3">The sequence shown here is derived from an EMBL/GenBank/DDBJ whole genome shotgun (WGS) entry which is preliminary data.</text>
</comment>
<dbReference type="InterPro" id="IPR050697">
    <property type="entry name" value="Adenylyl/Guanylyl_Cyclase_3/4"/>
</dbReference>
<keyword evidence="1" id="KW-1133">Transmembrane helix</keyword>
<dbReference type="PANTHER" id="PTHR43081:SF1">
    <property type="entry name" value="ADENYLATE CYCLASE, TERMINAL-DIFFERENTIATION SPECIFIC"/>
    <property type="match status" value="1"/>
</dbReference>